<dbReference type="NCBIfam" id="TIGR03696">
    <property type="entry name" value="Rhs_assc_core"/>
    <property type="match status" value="1"/>
</dbReference>
<name>A0A7S6UK69_9GAMM</name>
<organism evidence="3 4">
    <name type="scientific">Novilysobacter avium</name>
    <dbReference type="NCBI Taxonomy" id="2781023"/>
    <lineage>
        <taxon>Bacteria</taxon>
        <taxon>Pseudomonadati</taxon>
        <taxon>Pseudomonadota</taxon>
        <taxon>Gammaproteobacteria</taxon>
        <taxon>Lysobacterales</taxon>
        <taxon>Lysobacteraceae</taxon>
        <taxon>Novilysobacter</taxon>
    </lineage>
</organism>
<dbReference type="PANTHER" id="PTHR32305:SF15">
    <property type="entry name" value="PROTEIN RHSA-RELATED"/>
    <property type="match status" value="1"/>
</dbReference>
<dbReference type="InterPro" id="IPR022385">
    <property type="entry name" value="Rhs_assc_core"/>
</dbReference>
<evidence type="ECO:0000313" key="3">
    <source>
        <dbReference type="EMBL" id="QOW21793.1"/>
    </source>
</evidence>
<dbReference type="PANTHER" id="PTHR32305">
    <property type="match status" value="1"/>
</dbReference>
<evidence type="ECO:0000259" key="2">
    <source>
        <dbReference type="Pfam" id="PF25023"/>
    </source>
</evidence>
<evidence type="ECO:0000313" key="4">
    <source>
        <dbReference type="Proteomes" id="UP000593932"/>
    </source>
</evidence>
<protein>
    <recommendedName>
        <fullName evidence="2">Teneurin-like YD-shell domain-containing protein</fullName>
    </recommendedName>
</protein>
<dbReference type="InterPro" id="IPR056823">
    <property type="entry name" value="TEN-like_YD-shell"/>
</dbReference>
<dbReference type="InterPro" id="IPR050708">
    <property type="entry name" value="T6SS_VgrG/RHS"/>
</dbReference>
<dbReference type="Proteomes" id="UP000593932">
    <property type="component" value="Chromosome"/>
</dbReference>
<dbReference type="RefSeq" id="WP_194034351.1">
    <property type="nucleotide sequence ID" value="NZ_CP063657.1"/>
</dbReference>
<gene>
    <name evidence="3" type="ORF">INQ42_11260</name>
</gene>
<evidence type="ECO:0000256" key="1">
    <source>
        <dbReference type="ARBA" id="ARBA00022737"/>
    </source>
</evidence>
<keyword evidence="4" id="KW-1185">Reference proteome</keyword>
<reference evidence="3 4" key="1">
    <citation type="submission" date="2020-10" db="EMBL/GenBank/DDBJ databases">
        <title>complete genome sequencing of Lysobacter sp. H23M41.</title>
        <authorList>
            <person name="Bae J.-W."/>
            <person name="Lee S.-Y."/>
        </authorList>
    </citation>
    <scope>NUCLEOTIDE SEQUENCE [LARGE SCALE GENOMIC DNA]</scope>
    <source>
        <strain evidence="3 4">H23M41</strain>
    </source>
</reference>
<dbReference type="Pfam" id="PF25023">
    <property type="entry name" value="TEN_YD-shell"/>
    <property type="match status" value="1"/>
</dbReference>
<dbReference type="Gene3D" id="2.180.10.10">
    <property type="entry name" value="RHS repeat-associated core"/>
    <property type="match status" value="1"/>
</dbReference>
<proteinExistence type="predicted"/>
<dbReference type="EMBL" id="CP063657">
    <property type="protein sequence ID" value="QOW21793.1"/>
    <property type="molecule type" value="Genomic_DNA"/>
</dbReference>
<sequence>MITRENTCWVAAGITLALMLLTIAAPLGAQTVHYIHTDALGSVVAVTDVNRNIIERREYEPYGAQLTSALSDGPGHTRHVQDAATGLTYMQQRYCDPVIGRFLSVDPVAADGDSGINLGQSKFNAAASLDFEDGYREPFEPSYDQKAAFCHWDRSNSGREARDRAGRKSISP</sequence>
<accession>A0A7S6UK69</accession>
<keyword evidence="1" id="KW-0677">Repeat</keyword>
<feature type="domain" description="Teneurin-like YD-shell" evidence="2">
    <location>
        <begin position="29"/>
        <end position="106"/>
    </location>
</feature>